<protein>
    <submittedName>
        <fullName evidence="1">Uncharacterized protein</fullName>
    </submittedName>
</protein>
<evidence type="ECO:0000313" key="2">
    <source>
        <dbReference type="Proteomes" id="UP001516023"/>
    </source>
</evidence>
<gene>
    <name evidence="1" type="ORF">HJC23_003061</name>
</gene>
<dbReference type="AlphaFoldDB" id="A0ABD3PYM1"/>
<evidence type="ECO:0000313" key="1">
    <source>
        <dbReference type="EMBL" id="KAL3793053.1"/>
    </source>
</evidence>
<accession>A0ABD3PYM1</accession>
<sequence>MKNDEVNARPVIEVWLSSLWSKQTSQAFKRAVRELLETSIDLHRQVKLILKYWDKSVAKSREAALLFQFKGAARVADATAMMNCCALEKETDRVDYIRYFIKKALYEDESTVVGSVIMKNENEQIGVKQIFESCVEAVPYSVHCDLSSTFAAGESFMGKMRRYFETSMEKFMTHVRNGSLVFTPKYGVLSPDNHSMIQEIKTLDPYLIHWSNVIDYIHPKKFHIIAREISGSDIVHVAHSCNWTSLVTGTDIYDINPAMRLYFYSSGLMSTEMFTSVSDGIIAQAPTHFRNTCTVILARKYIKKFFCYFFENEGVNCGCVNGNTPLTAPFPFLRSVHIAHFMFAYKSTHIKFDMDTYDFLNDHDV</sequence>
<dbReference type="EMBL" id="JABMIG020000095">
    <property type="protein sequence ID" value="KAL3793053.1"/>
    <property type="molecule type" value="Genomic_DNA"/>
</dbReference>
<reference evidence="1 2" key="1">
    <citation type="journal article" date="2020" name="G3 (Bethesda)">
        <title>Improved Reference Genome for Cyclotella cryptica CCMP332, a Model for Cell Wall Morphogenesis, Salinity Adaptation, and Lipid Production in Diatoms (Bacillariophyta).</title>
        <authorList>
            <person name="Roberts W.R."/>
            <person name="Downey K.M."/>
            <person name="Ruck E.C."/>
            <person name="Traller J.C."/>
            <person name="Alverson A.J."/>
        </authorList>
    </citation>
    <scope>NUCLEOTIDE SEQUENCE [LARGE SCALE GENOMIC DNA]</scope>
    <source>
        <strain evidence="1 2">CCMP332</strain>
    </source>
</reference>
<dbReference type="Proteomes" id="UP001516023">
    <property type="component" value="Unassembled WGS sequence"/>
</dbReference>
<organism evidence="1 2">
    <name type="scientific">Cyclotella cryptica</name>
    <dbReference type="NCBI Taxonomy" id="29204"/>
    <lineage>
        <taxon>Eukaryota</taxon>
        <taxon>Sar</taxon>
        <taxon>Stramenopiles</taxon>
        <taxon>Ochrophyta</taxon>
        <taxon>Bacillariophyta</taxon>
        <taxon>Coscinodiscophyceae</taxon>
        <taxon>Thalassiosirophycidae</taxon>
        <taxon>Stephanodiscales</taxon>
        <taxon>Stephanodiscaceae</taxon>
        <taxon>Cyclotella</taxon>
    </lineage>
</organism>
<keyword evidence="2" id="KW-1185">Reference proteome</keyword>
<proteinExistence type="predicted"/>
<comment type="caution">
    <text evidence="1">The sequence shown here is derived from an EMBL/GenBank/DDBJ whole genome shotgun (WGS) entry which is preliminary data.</text>
</comment>
<name>A0ABD3PYM1_9STRA</name>